<dbReference type="OrthoDB" id="135126at2759"/>
<proteinExistence type="predicted"/>
<dbReference type="Proteomes" id="UP001165121">
    <property type="component" value="Unassembled WGS sequence"/>
</dbReference>
<organism evidence="1 2">
    <name type="scientific">Phytophthora fragariaefolia</name>
    <dbReference type="NCBI Taxonomy" id="1490495"/>
    <lineage>
        <taxon>Eukaryota</taxon>
        <taxon>Sar</taxon>
        <taxon>Stramenopiles</taxon>
        <taxon>Oomycota</taxon>
        <taxon>Peronosporomycetes</taxon>
        <taxon>Peronosporales</taxon>
        <taxon>Peronosporaceae</taxon>
        <taxon>Phytophthora</taxon>
    </lineage>
</organism>
<sequence>MSWWDVMTPEQQRSMVQRLAAATPMAAPTPQTIAVPVRDQKPRQKEMRVDDFSGKPGESVEAWLASVLEEVKNQEHLGGDTWTAGELFHGAAQHLKGKAQKWYISLTETMGPSDRTFAFLVKCSNG</sequence>
<accession>A0A9W7CRS7</accession>
<evidence type="ECO:0000313" key="1">
    <source>
        <dbReference type="EMBL" id="GMF36063.1"/>
    </source>
</evidence>
<keyword evidence="2" id="KW-1185">Reference proteome</keyword>
<comment type="caution">
    <text evidence="1">The sequence shown here is derived from an EMBL/GenBank/DDBJ whole genome shotgun (WGS) entry which is preliminary data.</text>
</comment>
<dbReference type="EMBL" id="BSXT01000908">
    <property type="protein sequence ID" value="GMF36063.1"/>
    <property type="molecule type" value="Genomic_DNA"/>
</dbReference>
<dbReference type="AlphaFoldDB" id="A0A9W7CRS7"/>
<evidence type="ECO:0000313" key="2">
    <source>
        <dbReference type="Proteomes" id="UP001165121"/>
    </source>
</evidence>
<gene>
    <name evidence="1" type="ORF">Pfra01_000973000</name>
</gene>
<reference evidence="1" key="1">
    <citation type="submission" date="2023-04" db="EMBL/GenBank/DDBJ databases">
        <title>Phytophthora fragariaefolia NBRC 109709.</title>
        <authorList>
            <person name="Ichikawa N."/>
            <person name="Sato H."/>
            <person name="Tonouchi N."/>
        </authorList>
    </citation>
    <scope>NUCLEOTIDE SEQUENCE</scope>
    <source>
        <strain evidence="1">NBRC 109709</strain>
    </source>
</reference>
<name>A0A9W7CRS7_9STRA</name>
<protein>
    <submittedName>
        <fullName evidence="1">Unnamed protein product</fullName>
    </submittedName>
</protein>